<feature type="transmembrane region" description="Helical" evidence="6">
    <location>
        <begin position="15"/>
        <end position="37"/>
    </location>
</feature>
<keyword evidence="2 6" id="KW-1003">Cell membrane</keyword>
<dbReference type="OrthoDB" id="5471155at2"/>
<dbReference type="AlphaFoldDB" id="A0A1D2YTK5"/>
<evidence type="ECO:0000256" key="6">
    <source>
        <dbReference type="RuleBase" id="RU366058"/>
    </source>
</evidence>
<feature type="transmembrane region" description="Helical" evidence="6">
    <location>
        <begin position="153"/>
        <end position="176"/>
    </location>
</feature>
<dbReference type="PANTHER" id="PTHR12677">
    <property type="entry name" value="GOLGI APPARATUS MEMBRANE PROTEIN TVP38-RELATED"/>
    <property type="match status" value="1"/>
</dbReference>
<evidence type="ECO:0000259" key="7">
    <source>
        <dbReference type="Pfam" id="PF09335"/>
    </source>
</evidence>
<comment type="subcellular location">
    <subcellularLocation>
        <location evidence="1 6">Cell membrane</location>
        <topology evidence="1 6">Multi-pass membrane protein</topology>
    </subcellularLocation>
</comment>
<feature type="transmembrane region" description="Helical" evidence="6">
    <location>
        <begin position="43"/>
        <end position="70"/>
    </location>
</feature>
<dbReference type="Proteomes" id="UP000243739">
    <property type="component" value="Unassembled WGS sequence"/>
</dbReference>
<keyword evidence="3 6" id="KW-0812">Transmembrane</keyword>
<evidence type="ECO:0000256" key="3">
    <source>
        <dbReference type="ARBA" id="ARBA00022692"/>
    </source>
</evidence>
<dbReference type="InterPro" id="IPR032816">
    <property type="entry name" value="VTT_dom"/>
</dbReference>
<dbReference type="InterPro" id="IPR015414">
    <property type="entry name" value="TMEM64"/>
</dbReference>
<accession>A0A1D2YTK5</accession>
<organism evidence="8 9">
    <name type="scientific">Vulcanibacillus modesticaldus</name>
    <dbReference type="NCBI Taxonomy" id="337097"/>
    <lineage>
        <taxon>Bacteria</taxon>
        <taxon>Bacillati</taxon>
        <taxon>Bacillota</taxon>
        <taxon>Bacilli</taxon>
        <taxon>Bacillales</taxon>
        <taxon>Bacillaceae</taxon>
        <taxon>Vulcanibacillus</taxon>
    </lineage>
</organism>
<sequence length="180" mass="19635">MELEIISLFENYKEFAVIISLLINVIIAILGVIPSVFITGANLVFFGFWEGVLISFLGEALGAIIAFVLYRKGFRNISVKILNDYPKIKKIIELEGKEAFVSIISLRLMPFIPSGVVTMAGAIGKVSLLNFAVSSSIGKIPALLIEGISVYNILSFTIVGKIILIIIGIIALRMVIKSIF</sequence>
<gene>
    <name evidence="8" type="ORF">BHF71_02245</name>
</gene>
<protein>
    <recommendedName>
        <fullName evidence="6">TVP38/TMEM64 family membrane protein</fullName>
    </recommendedName>
</protein>
<comment type="caution">
    <text evidence="6">Lacks conserved residue(s) required for the propagation of feature annotation.</text>
</comment>
<evidence type="ECO:0000256" key="4">
    <source>
        <dbReference type="ARBA" id="ARBA00022989"/>
    </source>
</evidence>
<name>A0A1D2YTK5_9BACI</name>
<evidence type="ECO:0000313" key="8">
    <source>
        <dbReference type="EMBL" id="OEF99033.1"/>
    </source>
</evidence>
<dbReference type="Pfam" id="PF09335">
    <property type="entry name" value="VTT_dom"/>
    <property type="match status" value="1"/>
</dbReference>
<proteinExistence type="inferred from homology"/>
<evidence type="ECO:0000256" key="1">
    <source>
        <dbReference type="ARBA" id="ARBA00004651"/>
    </source>
</evidence>
<dbReference type="GO" id="GO:0005886">
    <property type="term" value="C:plasma membrane"/>
    <property type="evidence" value="ECO:0007669"/>
    <property type="project" value="UniProtKB-SubCell"/>
</dbReference>
<evidence type="ECO:0000256" key="2">
    <source>
        <dbReference type="ARBA" id="ARBA00022475"/>
    </source>
</evidence>
<comment type="caution">
    <text evidence="8">The sequence shown here is derived from an EMBL/GenBank/DDBJ whole genome shotgun (WGS) entry which is preliminary data.</text>
</comment>
<dbReference type="PANTHER" id="PTHR12677:SF55">
    <property type="entry name" value="UNDECAPRENYL PHOSPHATE TRANSPORTER SAOUHSC_00901-RELATED"/>
    <property type="match status" value="1"/>
</dbReference>
<evidence type="ECO:0000313" key="9">
    <source>
        <dbReference type="Proteomes" id="UP000243739"/>
    </source>
</evidence>
<keyword evidence="9" id="KW-1185">Reference proteome</keyword>
<evidence type="ECO:0000256" key="5">
    <source>
        <dbReference type="ARBA" id="ARBA00023136"/>
    </source>
</evidence>
<feature type="domain" description="VTT" evidence="7">
    <location>
        <begin position="33"/>
        <end position="146"/>
    </location>
</feature>
<dbReference type="STRING" id="337097.BHF71_02245"/>
<comment type="similarity">
    <text evidence="6">Belongs to the TVP38/TMEM64 family.</text>
</comment>
<dbReference type="EMBL" id="MIJF01000035">
    <property type="protein sequence ID" value="OEF99033.1"/>
    <property type="molecule type" value="Genomic_DNA"/>
</dbReference>
<keyword evidence="5 6" id="KW-0472">Membrane</keyword>
<keyword evidence="4 6" id="KW-1133">Transmembrane helix</keyword>
<feature type="transmembrane region" description="Helical" evidence="6">
    <location>
        <begin position="111"/>
        <end position="133"/>
    </location>
</feature>
<reference evidence="8 9" key="1">
    <citation type="submission" date="2016-09" db="EMBL/GenBank/DDBJ databases">
        <title>Draft genome sequence for the type strain of Vulcanibacillus modesticaldus BR, a strictly anaerobic, moderately thermophilic, and nitrate-reducing bacterium from deep sea-hydrothermal vents of the Mid-Atlantic Ridge.</title>
        <authorList>
            <person name="Abin C.A."/>
            <person name="Hollibaugh J.T."/>
        </authorList>
    </citation>
    <scope>NUCLEOTIDE SEQUENCE [LARGE SCALE GENOMIC DNA]</scope>
    <source>
        <strain evidence="8 9">BR</strain>
    </source>
</reference>